<protein>
    <submittedName>
        <fullName evidence="1">XK-related protein 2</fullName>
    </submittedName>
</protein>
<dbReference type="AlphaFoldDB" id="A0AAD3NFY5"/>
<keyword evidence="2" id="KW-1185">Reference proteome</keyword>
<accession>A0AAD3NFY5</accession>
<dbReference type="Proteomes" id="UP001279410">
    <property type="component" value="Unassembled WGS sequence"/>
</dbReference>
<comment type="caution">
    <text evidence="1">The sequence shown here is derived from an EMBL/GenBank/DDBJ whole genome shotgun (WGS) entry which is preliminary data.</text>
</comment>
<reference evidence="1" key="1">
    <citation type="submission" date="2022-08" db="EMBL/GenBank/DDBJ databases">
        <title>Genome sequencing of akame (Lates japonicus).</title>
        <authorList>
            <person name="Hashiguchi Y."/>
            <person name="Takahashi H."/>
        </authorList>
    </citation>
    <scope>NUCLEOTIDE SEQUENCE</scope>
    <source>
        <strain evidence="1">Kochi</strain>
    </source>
</reference>
<name>A0AAD3NFY5_LATJO</name>
<dbReference type="EMBL" id="BRZM01000492">
    <property type="protein sequence ID" value="GLD71030.1"/>
    <property type="molecule type" value="Genomic_DNA"/>
</dbReference>
<sequence>MPNFADLATTAQRLRADRCCGFVDFNFGDQQTVITCYGPARRSSGRSPDRDPGVPSVAENGSCWWSITADRRPRVVLATVLTAPSSSPPPCLQHVPQNRGCNLDGFHHRLHAAPAVPIQLTLTFIQDLVGTGPGLLHLLLPGPVIRWVEGGQKEVSRDVTISRKISLKKGQDAHGVEIGQSERCYTHRNASNARRSFRHFCSTPTGFFCSSRPGHPDPIRTITGRLRLAAYLCMIAVERLGDSTGSRPWSSSQHGATHWVIPAGIANLPSSLPGPSSGPSAR</sequence>
<gene>
    <name evidence="1" type="ORF">AKAME5_002235000</name>
</gene>
<evidence type="ECO:0000313" key="1">
    <source>
        <dbReference type="EMBL" id="GLD71030.1"/>
    </source>
</evidence>
<evidence type="ECO:0000313" key="2">
    <source>
        <dbReference type="Proteomes" id="UP001279410"/>
    </source>
</evidence>
<organism evidence="1 2">
    <name type="scientific">Lates japonicus</name>
    <name type="common">Japanese lates</name>
    <dbReference type="NCBI Taxonomy" id="270547"/>
    <lineage>
        <taxon>Eukaryota</taxon>
        <taxon>Metazoa</taxon>
        <taxon>Chordata</taxon>
        <taxon>Craniata</taxon>
        <taxon>Vertebrata</taxon>
        <taxon>Euteleostomi</taxon>
        <taxon>Actinopterygii</taxon>
        <taxon>Neopterygii</taxon>
        <taxon>Teleostei</taxon>
        <taxon>Neoteleostei</taxon>
        <taxon>Acanthomorphata</taxon>
        <taxon>Carangaria</taxon>
        <taxon>Carangaria incertae sedis</taxon>
        <taxon>Centropomidae</taxon>
        <taxon>Lates</taxon>
    </lineage>
</organism>
<proteinExistence type="predicted"/>